<reference evidence="1 2" key="1">
    <citation type="submission" date="2024-01" db="EMBL/GenBank/DDBJ databases">
        <title>The genomes of 5 underutilized Papilionoideae crops provide insights into root nodulation and disease resistance.</title>
        <authorList>
            <person name="Yuan L."/>
        </authorList>
    </citation>
    <scope>NUCLEOTIDE SEQUENCE [LARGE SCALE GENOMIC DNA]</scope>
    <source>
        <strain evidence="1">LY-2023</strain>
        <tissue evidence="1">Leaf</tissue>
    </source>
</reference>
<comment type="caution">
    <text evidence="1">The sequence shown here is derived from an EMBL/GenBank/DDBJ whole genome shotgun (WGS) entry which is preliminary data.</text>
</comment>
<dbReference type="Proteomes" id="UP001359559">
    <property type="component" value="Unassembled WGS sequence"/>
</dbReference>
<accession>A0AAN9KI40</accession>
<dbReference type="EMBL" id="JAYKXN010000001">
    <property type="protein sequence ID" value="KAK7317296.1"/>
    <property type="molecule type" value="Genomic_DNA"/>
</dbReference>
<sequence>MLYIFDFSRCASHKLPFFLYCLLQGNLVPLLRPVGKRMPYEFWFSLYPDGAFYLIIISSVTFKFRSQIWGISCREKEIEQVAVLKC</sequence>
<gene>
    <name evidence="1" type="ORF">RJT34_01397</name>
</gene>
<name>A0AAN9KI40_CLITE</name>
<keyword evidence="2" id="KW-1185">Reference proteome</keyword>
<proteinExistence type="predicted"/>
<protein>
    <submittedName>
        <fullName evidence="1">Uncharacterized protein</fullName>
    </submittedName>
</protein>
<evidence type="ECO:0000313" key="2">
    <source>
        <dbReference type="Proteomes" id="UP001359559"/>
    </source>
</evidence>
<organism evidence="1 2">
    <name type="scientific">Clitoria ternatea</name>
    <name type="common">Butterfly pea</name>
    <dbReference type="NCBI Taxonomy" id="43366"/>
    <lineage>
        <taxon>Eukaryota</taxon>
        <taxon>Viridiplantae</taxon>
        <taxon>Streptophyta</taxon>
        <taxon>Embryophyta</taxon>
        <taxon>Tracheophyta</taxon>
        <taxon>Spermatophyta</taxon>
        <taxon>Magnoliopsida</taxon>
        <taxon>eudicotyledons</taxon>
        <taxon>Gunneridae</taxon>
        <taxon>Pentapetalae</taxon>
        <taxon>rosids</taxon>
        <taxon>fabids</taxon>
        <taxon>Fabales</taxon>
        <taxon>Fabaceae</taxon>
        <taxon>Papilionoideae</taxon>
        <taxon>50 kb inversion clade</taxon>
        <taxon>NPAAA clade</taxon>
        <taxon>indigoferoid/millettioid clade</taxon>
        <taxon>Phaseoleae</taxon>
        <taxon>Clitoria</taxon>
    </lineage>
</organism>
<dbReference type="AlphaFoldDB" id="A0AAN9KI40"/>
<evidence type="ECO:0000313" key="1">
    <source>
        <dbReference type="EMBL" id="KAK7317296.1"/>
    </source>
</evidence>